<sequence length="239" mass="25255">MRHKVRLFSVLIVSLTCLVLDHTVTADVLNQPSPSVTITKRTSVSSSATVTQTTSPLAGVHYLLTRILPVEGKTIVATDPTTYTIASGEQGFTTELVTDDNGQVVYDDAAKLTDGTYLLEELKGYGVDTTADPVVFTLPFTDATGQVSDDFIYEPKSGLSDISGNSQTNHPGINDSNGSGVNSGVNVGASDKKQTVIMQTSGSVWSISLLSIFFALGGFLSALMGGLVILRKYLGRGKV</sequence>
<organism evidence="3 4">
    <name type="scientific">Enterococcus faecium</name>
    <name type="common">Streptococcus faecium</name>
    <dbReference type="NCBI Taxonomy" id="1352"/>
    <lineage>
        <taxon>Bacteria</taxon>
        <taxon>Bacillati</taxon>
        <taxon>Bacillota</taxon>
        <taxon>Bacilli</taxon>
        <taxon>Lactobacillales</taxon>
        <taxon>Enterococcaceae</taxon>
        <taxon>Enterococcus</taxon>
    </lineage>
</organism>
<comment type="caution">
    <text evidence="3">The sequence shown here is derived from an EMBL/GenBank/DDBJ whole genome shotgun (WGS) entry which is preliminary data.</text>
</comment>
<keyword evidence="2" id="KW-0732">Signal</keyword>
<dbReference type="EMBL" id="NGKW01000001">
    <property type="protein sequence ID" value="OTN95806.1"/>
    <property type="molecule type" value="Genomic_DNA"/>
</dbReference>
<dbReference type="Proteomes" id="UP000194885">
    <property type="component" value="Unassembled WGS sequence"/>
</dbReference>
<dbReference type="InterPro" id="IPR013783">
    <property type="entry name" value="Ig-like_fold"/>
</dbReference>
<evidence type="ECO:0000313" key="3">
    <source>
        <dbReference type="EMBL" id="OTN95806.1"/>
    </source>
</evidence>
<evidence type="ECO:0000256" key="1">
    <source>
        <dbReference type="SAM" id="Phobius"/>
    </source>
</evidence>
<gene>
    <name evidence="3" type="ORF">A5810_000111</name>
</gene>
<dbReference type="RefSeq" id="WP_086322858.1">
    <property type="nucleotide sequence ID" value="NZ_NGKW01000001.1"/>
</dbReference>
<dbReference type="AlphaFoldDB" id="A0A242BK99"/>
<keyword evidence="1" id="KW-1133">Transmembrane helix</keyword>
<name>A0A242BK99_ENTFC</name>
<evidence type="ECO:0000313" key="4">
    <source>
        <dbReference type="Proteomes" id="UP000194885"/>
    </source>
</evidence>
<evidence type="ECO:0000256" key="2">
    <source>
        <dbReference type="SAM" id="SignalP"/>
    </source>
</evidence>
<keyword evidence="1" id="KW-0812">Transmembrane</keyword>
<protein>
    <submittedName>
        <fullName evidence="3">Uncharacterized protein</fullName>
    </submittedName>
</protein>
<keyword evidence="1" id="KW-0472">Membrane</keyword>
<feature type="transmembrane region" description="Helical" evidence="1">
    <location>
        <begin position="204"/>
        <end position="230"/>
    </location>
</feature>
<proteinExistence type="predicted"/>
<dbReference type="Gene3D" id="2.60.40.10">
    <property type="entry name" value="Immunoglobulins"/>
    <property type="match status" value="1"/>
</dbReference>
<feature type="signal peptide" evidence="2">
    <location>
        <begin position="1"/>
        <end position="26"/>
    </location>
</feature>
<accession>A0A242BK99</accession>
<feature type="chain" id="PRO_5012851290" evidence="2">
    <location>
        <begin position="27"/>
        <end position="239"/>
    </location>
</feature>
<reference evidence="3 4" key="1">
    <citation type="submission" date="2017-05" db="EMBL/GenBank/DDBJ databases">
        <title>The Genome Sequence of Enterococcus faecium 7H8_DIV0219.</title>
        <authorList>
            <consortium name="The Broad Institute Genomics Platform"/>
            <consortium name="The Broad Institute Genomic Center for Infectious Diseases"/>
            <person name="Earl A."/>
            <person name="Manson A."/>
            <person name="Schwartman J."/>
            <person name="Gilmore M."/>
            <person name="Abouelleil A."/>
            <person name="Cao P."/>
            <person name="Chapman S."/>
            <person name="Cusick C."/>
            <person name="Shea T."/>
            <person name="Young S."/>
            <person name="Neafsey D."/>
            <person name="Nusbaum C."/>
            <person name="Birren B."/>
        </authorList>
    </citation>
    <scope>NUCLEOTIDE SEQUENCE [LARGE SCALE GENOMIC DNA]</scope>
    <source>
        <strain evidence="3 4">7H8_DIV0219</strain>
    </source>
</reference>